<gene>
    <name evidence="2" type="ORF">CVT25_004200</name>
</gene>
<organism evidence="2 3">
    <name type="scientific">Psilocybe cyanescens</name>
    <dbReference type="NCBI Taxonomy" id="93625"/>
    <lineage>
        <taxon>Eukaryota</taxon>
        <taxon>Fungi</taxon>
        <taxon>Dikarya</taxon>
        <taxon>Basidiomycota</taxon>
        <taxon>Agaricomycotina</taxon>
        <taxon>Agaricomycetes</taxon>
        <taxon>Agaricomycetidae</taxon>
        <taxon>Agaricales</taxon>
        <taxon>Agaricineae</taxon>
        <taxon>Strophariaceae</taxon>
        <taxon>Psilocybe</taxon>
    </lineage>
</organism>
<protein>
    <submittedName>
        <fullName evidence="2">Uncharacterized protein</fullName>
    </submittedName>
</protein>
<dbReference type="OrthoDB" id="3044119at2759"/>
<dbReference type="AlphaFoldDB" id="A0A409X373"/>
<name>A0A409X373_PSICY</name>
<dbReference type="EMBL" id="NHYD01002742">
    <property type="protein sequence ID" value="PPQ85195.1"/>
    <property type="molecule type" value="Genomic_DNA"/>
</dbReference>
<evidence type="ECO:0000313" key="3">
    <source>
        <dbReference type="Proteomes" id="UP000283269"/>
    </source>
</evidence>
<keyword evidence="3" id="KW-1185">Reference proteome</keyword>
<comment type="caution">
    <text evidence="2">The sequence shown here is derived from an EMBL/GenBank/DDBJ whole genome shotgun (WGS) entry which is preliminary data.</text>
</comment>
<feature type="region of interest" description="Disordered" evidence="1">
    <location>
        <begin position="162"/>
        <end position="190"/>
    </location>
</feature>
<dbReference type="InParanoid" id="A0A409X373"/>
<accession>A0A409X373</accession>
<proteinExistence type="predicted"/>
<reference evidence="2 3" key="1">
    <citation type="journal article" date="2018" name="Evol. Lett.">
        <title>Horizontal gene cluster transfer increased hallucinogenic mushroom diversity.</title>
        <authorList>
            <person name="Reynolds H.T."/>
            <person name="Vijayakumar V."/>
            <person name="Gluck-Thaler E."/>
            <person name="Korotkin H.B."/>
            <person name="Matheny P.B."/>
            <person name="Slot J.C."/>
        </authorList>
    </citation>
    <scope>NUCLEOTIDE SEQUENCE [LARGE SCALE GENOMIC DNA]</scope>
    <source>
        <strain evidence="2 3">2631</strain>
    </source>
</reference>
<evidence type="ECO:0000256" key="1">
    <source>
        <dbReference type="SAM" id="MobiDB-lite"/>
    </source>
</evidence>
<sequence>MSKMFPFSTPFLIKSLRWSMPPMRALEFAKMEVLDMLTMELKAKGRIWTQKWGRPFVEIAEEHIRVHPNPDLSNEEHLNIHAEVIATMDWLGASYKDAANHLYLAKVAKLKAVDLHKKGLANESQCMQNALIDFERKYRNHVPTNMNTTDADFCIGASDMARSGKKATGTPEYDGLDKDKGRGKGKGQIV</sequence>
<evidence type="ECO:0000313" key="2">
    <source>
        <dbReference type="EMBL" id="PPQ85195.1"/>
    </source>
</evidence>
<dbReference type="Proteomes" id="UP000283269">
    <property type="component" value="Unassembled WGS sequence"/>
</dbReference>